<dbReference type="Gene3D" id="3.90.226.10">
    <property type="entry name" value="2-enoyl-CoA Hydratase, Chain A, domain 1"/>
    <property type="match status" value="1"/>
</dbReference>
<organism evidence="7 8">
    <name type="scientific">Rhodococcus jostii</name>
    <dbReference type="NCBI Taxonomy" id="132919"/>
    <lineage>
        <taxon>Bacteria</taxon>
        <taxon>Bacillati</taxon>
        <taxon>Actinomycetota</taxon>
        <taxon>Actinomycetes</taxon>
        <taxon>Mycobacteriales</taxon>
        <taxon>Nocardiaceae</taxon>
        <taxon>Rhodococcus</taxon>
    </lineage>
</organism>
<comment type="catalytic activity">
    <reaction evidence="5">
        <text>a 4-saturated-(3S)-3-hydroxyacyl-CoA = a (3E)-enoyl-CoA + H2O</text>
        <dbReference type="Rhea" id="RHEA:20724"/>
        <dbReference type="ChEBI" id="CHEBI:15377"/>
        <dbReference type="ChEBI" id="CHEBI:58521"/>
        <dbReference type="ChEBI" id="CHEBI:137480"/>
        <dbReference type="EC" id="4.2.1.17"/>
    </reaction>
</comment>
<dbReference type="InterPro" id="IPR018376">
    <property type="entry name" value="Enoyl-CoA_hyd/isom_CS"/>
</dbReference>
<dbReference type="PANTHER" id="PTHR43459">
    <property type="entry name" value="ENOYL-COA HYDRATASE"/>
    <property type="match status" value="1"/>
</dbReference>
<comment type="similarity">
    <text evidence="2 6">Belongs to the enoyl-CoA hydratase/isomerase family.</text>
</comment>
<dbReference type="Gene3D" id="1.10.12.10">
    <property type="entry name" value="Lyase 2-enoyl-coa Hydratase, Chain A, domain 2"/>
    <property type="match status" value="1"/>
</dbReference>
<evidence type="ECO:0000256" key="1">
    <source>
        <dbReference type="ARBA" id="ARBA00002994"/>
    </source>
</evidence>
<evidence type="ECO:0000313" key="7">
    <source>
        <dbReference type="EMBL" id="SEB35279.1"/>
    </source>
</evidence>
<evidence type="ECO:0000256" key="3">
    <source>
        <dbReference type="ARBA" id="ARBA00022832"/>
    </source>
</evidence>
<dbReference type="EMBL" id="FNTL01000002">
    <property type="protein sequence ID" value="SEB35279.1"/>
    <property type="molecule type" value="Genomic_DNA"/>
</dbReference>
<protein>
    <submittedName>
        <fullName evidence="7">Enoyl-CoA hydratase</fullName>
    </submittedName>
</protein>
<dbReference type="InterPro" id="IPR029045">
    <property type="entry name" value="ClpP/crotonase-like_dom_sf"/>
</dbReference>
<dbReference type="NCBIfam" id="NF005595">
    <property type="entry name" value="PRK07327.1"/>
    <property type="match status" value="1"/>
</dbReference>
<name>A0A1H4IMI1_RHOJO</name>
<gene>
    <name evidence="7" type="ORF">SAMN04490220_0261</name>
</gene>
<dbReference type="Pfam" id="PF00378">
    <property type="entry name" value="ECH_1"/>
    <property type="match status" value="1"/>
</dbReference>
<evidence type="ECO:0000256" key="2">
    <source>
        <dbReference type="ARBA" id="ARBA00005254"/>
    </source>
</evidence>
<dbReference type="InterPro" id="IPR001753">
    <property type="entry name" value="Enoyl-CoA_hydra/iso"/>
</dbReference>
<dbReference type="CDD" id="cd06558">
    <property type="entry name" value="crotonase-like"/>
    <property type="match status" value="1"/>
</dbReference>
<keyword evidence="3" id="KW-0443">Lipid metabolism</keyword>
<evidence type="ECO:0000256" key="6">
    <source>
        <dbReference type="RuleBase" id="RU003707"/>
    </source>
</evidence>
<evidence type="ECO:0000256" key="5">
    <source>
        <dbReference type="ARBA" id="ARBA00023717"/>
    </source>
</evidence>
<dbReference type="Proteomes" id="UP000183407">
    <property type="component" value="Unassembled WGS sequence"/>
</dbReference>
<evidence type="ECO:0000256" key="4">
    <source>
        <dbReference type="ARBA" id="ARBA00023709"/>
    </source>
</evidence>
<reference evidence="8" key="1">
    <citation type="submission" date="2016-10" db="EMBL/GenBank/DDBJ databases">
        <authorList>
            <person name="Varghese N."/>
        </authorList>
    </citation>
    <scope>NUCLEOTIDE SEQUENCE [LARGE SCALE GENOMIC DNA]</scope>
    <source>
        <strain evidence="8">DSM 44719</strain>
    </source>
</reference>
<dbReference type="InterPro" id="IPR014748">
    <property type="entry name" value="Enoyl-CoA_hydra_C"/>
</dbReference>
<dbReference type="AlphaFoldDB" id="A0A1H4IMI1"/>
<proteinExistence type="inferred from homology"/>
<keyword evidence="3" id="KW-0276">Fatty acid metabolism</keyword>
<accession>A0A1H4IMI1</accession>
<comment type="catalytic activity">
    <reaction evidence="4">
        <text>a (3S)-3-hydroxyacyl-CoA = a (2E)-enoyl-CoA + H2O</text>
        <dbReference type="Rhea" id="RHEA:16105"/>
        <dbReference type="ChEBI" id="CHEBI:15377"/>
        <dbReference type="ChEBI" id="CHEBI:57318"/>
        <dbReference type="ChEBI" id="CHEBI:58856"/>
        <dbReference type="EC" id="4.2.1.17"/>
    </reaction>
</comment>
<dbReference type="PANTHER" id="PTHR43459:SF3">
    <property type="entry name" value="ENOYL-COA HYDRATASE ECHA15 (ENOYL HYDRASE) (UNSATURATED ACYL-COA HYDRATASE) (CROTONASE)-RELATED"/>
    <property type="match status" value="1"/>
</dbReference>
<evidence type="ECO:0000313" key="8">
    <source>
        <dbReference type="Proteomes" id="UP000183407"/>
    </source>
</evidence>
<comment type="function">
    <text evidence="1">Could possibly oxidize fatty acids using specific components.</text>
</comment>
<dbReference type="RefSeq" id="WP_073366234.1">
    <property type="nucleotide sequence ID" value="NZ_FNTL01000002.1"/>
</dbReference>
<dbReference type="GO" id="GO:0006631">
    <property type="term" value="P:fatty acid metabolic process"/>
    <property type="evidence" value="ECO:0007669"/>
    <property type="project" value="UniProtKB-KW"/>
</dbReference>
<dbReference type="PROSITE" id="PS00166">
    <property type="entry name" value="ENOYL_COA_HYDRATASE"/>
    <property type="match status" value="1"/>
</dbReference>
<dbReference type="OrthoDB" id="4699757at2"/>
<sequence>MDWSKYDRLSFEYPSDGVLVIRINRPERKNAMDQQLHTQFAQVWHDVAADPKTRAVVVTGQGEAFSAGGDFEMVEDTIGNYATVKRLFQEAADIVYNITNCPKPVISAINGVAVGAGLAVALMADISIMSEDARLTDGHVKIGVAAGDHAAIIWPLLCGLAKARYYLLTCEFIDGREAERIGLVSKSVPAEELLPNALKIAERLARGSADAISATKRTLNHWVRDAGPIFESSLAMEMLGFFSPDAREGLDAMREKRYPVFPSSRQTVGVDV</sequence>
<dbReference type="GO" id="GO:0004300">
    <property type="term" value="F:enoyl-CoA hydratase activity"/>
    <property type="evidence" value="ECO:0007669"/>
    <property type="project" value="UniProtKB-EC"/>
</dbReference>
<dbReference type="SUPFAM" id="SSF52096">
    <property type="entry name" value="ClpP/crotonase"/>
    <property type="match status" value="1"/>
</dbReference>